<evidence type="ECO:0000256" key="2">
    <source>
        <dbReference type="ARBA" id="ARBA00023015"/>
    </source>
</evidence>
<evidence type="ECO:0000259" key="7">
    <source>
        <dbReference type="Pfam" id="PF08281"/>
    </source>
</evidence>
<protein>
    <recommendedName>
        <fullName evidence="10">RNA polymerase sigma factor</fullName>
    </recommendedName>
</protein>
<dbReference type="Pfam" id="PF04542">
    <property type="entry name" value="Sigma70_r2"/>
    <property type="match status" value="1"/>
</dbReference>
<dbReference type="Pfam" id="PF08281">
    <property type="entry name" value="Sigma70_r4_2"/>
    <property type="match status" value="1"/>
</dbReference>
<evidence type="ECO:0000259" key="6">
    <source>
        <dbReference type="Pfam" id="PF04542"/>
    </source>
</evidence>
<dbReference type="CDD" id="cd06171">
    <property type="entry name" value="Sigma70_r4"/>
    <property type="match status" value="1"/>
</dbReference>
<evidence type="ECO:0000313" key="8">
    <source>
        <dbReference type="EMBL" id="OGL89296.1"/>
    </source>
</evidence>
<dbReference type="InterPro" id="IPR013249">
    <property type="entry name" value="RNA_pol_sigma70_r4_t2"/>
</dbReference>
<dbReference type="PANTHER" id="PTHR43133">
    <property type="entry name" value="RNA POLYMERASE ECF-TYPE SIGMA FACTO"/>
    <property type="match status" value="1"/>
</dbReference>
<dbReference type="Proteomes" id="UP000176678">
    <property type="component" value="Unassembled WGS sequence"/>
</dbReference>
<keyword evidence="3" id="KW-0731">Sigma factor</keyword>
<dbReference type="GO" id="GO:0016987">
    <property type="term" value="F:sigma factor activity"/>
    <property type="evidence" value="ECO:0007669"/>
    <property type="project" value="UniProtKB-KW"/>
</dbReference>
<dbReference type="AlphaFoldDB" id="A0A1F7VFK7"/>
<dbReference type="SUPFAM" id="SSF88946">
    <property type="entry name" value="Sigma2 domain of RNA polymerase sigma factors"/>
    <property type="match status" value="1"/>
</dbReference>
<evidence type="ECO:0000256" key="3">
    <source>
        <dbReference type="ARBA" id="ARBA00023082"/>
    </source>
</evidence>
<dbReference type="EMBL" id="MGES01000008">
    <property type="protein sequence ID" value="OGL89296.1"/>
    <property type="molecule type" value="Genomic_DNA"/>
</dbReference>
<comment type="caution">
    <text evidence="8">The sequence shown here is derived from an EMBL/GenBank/DDBJ whole genome shotgun (WGS) entry which is preliminary data.</text>
</comment>
<proteinExistence type="inferred from homology"/>
<organism evidence="8 9">
    <name type="scientific">Candidatus Uhrbacteria bacterium RIFCSPLOWO2_02_FULL_51_9</name>
    <dbReference type="NCBI Taxonomy" id="1802410"/>
    <lineage>
        <taxon>Bacteria</taxon>
        <taxon>Candidatus Uhriibacteriota</taxon>
    </lineage>
</organism>
<dbReference type="InterPro" id="IPR014284">
    <property type="entry name" value="RNA_pol_sigma-70_dom"/>
</dbReference>
<evidence type="ECO:0008006" key="10">
    <source>
        <dbReference type="Google" id="ProtNLM"/>
    </source>
</evidence>
<keyword evidence="5" id="KW-0804">Transcription</keyword>
<dbReference type="GO" id="GO:0006352">
    <property type="term" value="P:DNA-templated transcription initiation"/>
    <property type="evidence" value="ECO:0007669"/>
    <property type="project" value="InterPro"/>
</dbReference>
<dbReference type="STRING" id="1802410.A3H75_01575"/>
<accession>A0A1F7VFK7</accession>
<reference evidence="8 9" key="1">
    <citation type="journal article" date="2016" name="Nat. Commun.">
        <title>Thousands of microbial genomes shed light on interconnected biogeochemical processes in an aquifer system.</title>
        <authorList>
            <person name="Anantharaman K."/>
            <person name="Brown C.T."/>
            <person name="Hug L.A."/>
            <person name="Sharon I."/>
            <person name="Castelle C.J."/>
            <person name="Probst A.J."/>
            <person name="Thomas B.C."/>
            <person name="Singh A."/>
            <person name="Wilkins M.J."/>
            <person name="Karaoz U."/>
            <person name="Brodie E.L."/>
            <person name="Williams K.H."/>
            <person name="Hubbard S.S."/>
            <person name="Banfield J.F."/>
        </authorList>
    </citation>
    <scope>NUCLEOTIDE SEQUENCE [LARGE SCALE GENOMIC DNA]</scope>
</reference>
<dbReference type="InterPro" id="IPR013325">
    <property type="entry name" value="RNA_pol_sigma_r2"/>
</dbReference>
<sequence length="172" mass="20029">MQDLAKKERNFLAAYDEYARLVYRHVRLRVGRTEDAEDITAQTFMKTWEYLSLGKHILRMKPFIFRVANNLIIDWYRAKNTIPLPLEEIEDENAVEAVDARLDDLLDARASVEELEHALDLLEPAYRDVLVLAHVEGQSVREIAKKLAVSENVIYVRMHRGRKKLLELVQGV</sequence>
<keyword evidence="2" id="KW-0805">Transcription regulation</keyword>
<dbReference type="InterPro" id="IPR036388">
    <property type="entry name" value="WH-like_DNA-bd_sf"/>
</dbReference>
<evidence type="ECO:0000256" key="4">
    <source>
        <dbReference type="ARBA" id="ARBA00023125"/>
    </source>
</evidence>
<dbReference type="Gene3D" id="1.10.10.10">
    <property type="entry name" value="Winged helix-like DNA-binding domain superfamily/Winged helix DNA-binding domain"/>
    <property type="match status" value="1"/>
</dbReference>
<dbReference type="SUPFAM" id="SSF88659">
    <property type="entry name" value="Sigma3 and sigma4 domains of RNA polymerase sigma factors"/>
    <property type="match status" value="1"/>
</dbReference>
<dbReference type="InterPro" id="IPR013324">
    <property type="entry name" value="RNA_pol_sigma_r3/r4-like"/>
</dbReference>
<comment type="similarity">
    <text evidence="1">Belongs to the sigma-70 factor family. ECF subfamily.</text>
</comment>
<feature type="domain" description="RNA polymerase sigma factor 70 region 4 type 2" evidence="7">
    <location>
        <begin position="113"/>
        <end position="165"/>
    </location>
</feature>
<keyword evidence="4" id="KW-0238">DNA-binding</keyword>
<dbReference type="PANTHER" id="PTHR43133:SF8">
    <property type="entry name" value="RNA POLYMERASE SIGMA FACTOR HI_1459-RELATED"/>
    <property type="match status" value="1"/>
</dbReference>
<evidence type="ECO:0000256" key="1">
    <source>
        <dbReference type="ARBA" id="ARBA00010641"/>
    </source>
</evidence>
<feature type="domain" description="RNA polymerase sigma-70 region 2" evidence="6">
    <location>
        <begin position="15"/>
        <end position="80"/>
    </location>
</feature>
<dbReference type="Gene3D" id="1.10.1740.10">
    <property type="match status" value="1"/>
</dbReference>
<evidence type="ECO:0000256" key="5">
    <source>
        <dbReference type="ARBA" id="ARBA00023163"/>
    </source>
</evidence>
<dbReference type="InterPro" id="IPR039425">
    <property type="entry name" value="RNA_pol_sigma-70-like"/>
</dbReference>
<name>A0A1F7VFK7_9BACT</name>
<gene>
    <name evidence="8" type="ORF">A3H75_01575</name>
</gene>
<dbReference type="InterPro" id="IPR007627">
    <property type="entry name" value="RNA_pol_sigma70_r2"/>
</dbReference>
<dbReference type="GO" id="GO:0003677">
    <property type="term" value="F:DNA binding"/>
    <property type="evidence" value="ECO:0007669"/>
    <property type="project" value="UniProtKB-KW"/>
</dbReference>
<dbReference type="NCBIfam" id="TIGR02937">
    <property type="entry name" value="sigma70-ECF"/>
    <property type="match status" value="1"/>
</dbReference>
<evidence type="ECO:0000313" key="9">
    <source>
        <dbReference type="Proteomes" id="UP000176678"/>
    </source>
</evidence>